<evidence type="ECO:0000256" key="3">
    <source>
        <dbReference type="PROSITE-ProRule" id="PRU00358"/>
    </source>
</evidence>
<gene>
    <name evidence="5" type="ORF">SLEP1_g33523</name>
</gene>
<dbReference type="PANTHER" id="PTHR45660">
    <property type="entry name" value="HISTONE-LYSINE N-METHYLTRANSFERASE SETMAR"/>
    <property type="match status" value="1"/>
</dbReference>
<comment type="subcellular location">
    <subcellularLocation>
        <location evidence="1">Chromosome</location>
        <location evidence="1">Centromere</location>
    </subcellularLocation>
    <subcellularLocation>
        <location evidence="3">Nucleus</location>
    </subcellularLocation>
</comment>
<dbReference type="AlphaFoldDB" id="A0AAV5KGY4"/>
<dbReference type="PROSITE" id="PS51015">
    <property type="entry name" value="YDG"/>
    <property type="match status" value="1"/>
</dbReference>
<dbReference type="GO" id="GO:0000775">
    <property type="term" value="C:chromosome, centromeric region"/>
    <property type="evidence" value="ECO:0007669"/>
    <property type="project" value="UniProtKB-SubCell"/>
</dbReference>
<sequence length="255" mass="29414">MYHVRRIQRDKEPKCNIEKKVLLDGKFLGYRTETFVTGPEWSLRRKRVKEALKVFRENLNKISGERRKKHQGESHWSDHLKAAKLTQCVNENKQFGHIPGIRIGDSFLYRAELKIIGLHCQFLNGIDYIKLPNGKTLATSIVDSGRYANDVGPSHTLIYCGHGGNPNATGKGKLNDQKLEFGNLALKGSMEEKVPVRVIRKFQGKNSQDYKYVYDGLYVVDTFWQERGEFGKLIFKFLLKRIPGQLELNWGKFLN</sequence>
<dbReference type="EMBL" id="BPVZ01000064">
    <property type="protein sequence ID" value="GKV23833.1"/>
    <property type="molecule type" value="Genomic_DNA"/>
</dbReference>
<evidence type="ECO:0000313" key="6">
    <source>
        <dbReference type="Proteomes" id="UP001054252"/>
    </source>
</evidence>
<dbReference type="SMART" id="SM00466">
    <property type="entry name" value="SRA"/>
    <property type="match status" value="1"/>
</dbReference>
<dbReference type="InterPro" id="IPR036987">
    <property type="entry name" value="SRA-YDG_sf"/>
</dbReference>
<comment type="caution">
    <text evidence="5">The sequence shown here is derived from an EMBL/GenBank/DDBJ whole genome shotgun (WGS) entry which is preliminary data.</text>
</comment>
<feature type="domain" description="YDG" evidence="4">
    <location>
        <begin position="96"/>
        <end position="241"/>
    </location>
</feature>
<keyword evidence="6" id="KW-1185">Reference proteome</keyword>
<dbReference type="InterPro" id="IPR051357">
    <property type="entry name" value="H3K9_HMTase_SUVAR3-9"/>
</dbReference>
<dbReference type="Proteomes" id="UP001054252">
    <property type="component" value="Unassembled WGS sequence"/>
</dbReference>
<evidence type="ECO:0000256" key="2">
    <source>
        <dbReference type="ARBA" id="ARBA00023242"/>
    </source>
</evidence>
<dbReference type="InterPro" id="IPR003105">
    <property type="entry name" value="SRA_YDG"/>
</dbReference>
<reference evidence="5 6" key="1">
    <citation type="journal article" date="2021" name="Commun. Biol.">
        <title>The genome of Shorea leprosula (Dipterocarpaceae) highlights the ecological relevance of drought in aseasonal tropical rainforests.</title>
        <authorList>
            <person name="Ng K.K.S."/>
            <person name="Kobayashi M.J."/>
            <person name="Fawcett J.A."/>
            <person name="Hatakeyama M."/>
            <person name="Paape T."/>
            <person name="Ng C.H."/>
            <person name="Ang C.C."/>
            <person name="Tnah L.H."/>
            <person name="Lee C.T."/>
            <person name="Nishiyama T."/>
            <person name="Sese J."/>
            <person name="O'Brien M.J."/>
            <person name="Copetti D."/>
            <person name="Mohd Noor M.I."/>
            <person name="Ong R.C."/>
            <person name="Putra M."/>
            <person name="Sireger I.Z."/>
            <person name="Indrioko S."/>
            <person name="Kosugi Y."/>
            <person name="Izuno A."/>
            <person name="Isagi Y."/>
            <person name="Lee S.L."/>
            <person name="Shimizu K.K."/>
        </authorList>
    </citation>
    <scope>NUCLEOTIDE SEQUENCE [LARGE SCALE GENOMIC DNA]</scope>
    <source>
        <strain evidence="5">214</strain>
    </source>
</reference>
<dbReference type="GO" id="GO:0042054">
    <property type="term" value="F:histone methyltransferase activity"/>
    <property type="evidence" value="ECO:0007669"/>
    <property type="project" value="TreeGrafter"/>
</dbReference>
<proteinExistence type="predicted"/>
<dbReference type="InterPro" id="IPR015947">
    <property type="entry name" value="PUA-like_sf"/>
</dbReference>
<dbReference type="GO" id="GO:0005634">
    <property type="term" value="C:nucleus"/>
    <property type="evidence" value="ECO:0007669"/>
    <property type="project" value="UniProtKB-SubCell"/>
</dbReference>
<evidence type="ECO:0000256" key="1">
    <source>
        <dbReference type="ARBA" id="ARBA00004584"/>
    </source>
</evidence>
<keyword evidence="2 3" id="KW-0539">Nucleus</keyword>
<dbReference type="Gene3D" id="2.30.280.10">
    <property type="entry name" value="SRA-YDG"/>
    <property type="match status" value="1"/>
</dbReference>
<accession>A0AAV5KGY4</accession>
<organism evidence="5 6">
    <name type="scientific">Rubroshorea leprosula</name>
    <dbReference type="NCBI Taxonomy" id="152421"/>
    <lineage>
        <taxon>Eukaryota</taxon>
        <taxon>Viridiplantae</taxon>
        <taxon>Streptophyta</taxon>
        <taxon>Embryophyta</taxon>
        <taxon>Tracheophyta</taxon>
        <taxon>Spermatophyta</taxon>
        <taxon>Magnoliopsida</taxon>
        <taxon>eudicotyledons</taxon>
        <taxon>Gunneridae</taxon>
        <taxon>Pentapetalae</taxon>
        <taxon>rosids</taxon>
        <taxon>malvids</taxon>
        <taxon>Malvales</taxon>
        <taxon>Dipterocarpaceae</taxon>
        <taxon>Rubroshorea</taxon>
    </lineage>
</organism>
<name>A0AAV5KGY4_9ROSI</name>
<evidence type="ECO:0000313" key="5">
    <source>
        <dbReference type="EMBL" id="GKV23833.1"/>
    </source>
</evidence>
<dbReference type="SUPFAM" id="SSF88697">
    <property type="entry name" value="PUA domain-like"/>
    <property type="match status" value="1"/>
</dbReference>
<dbReference type="Pfam" id="PF02182">
    <property type="entry name" value="SAD_SRA"/>
    <property type="match status" value="1"/>
</dbReference>
<dbReference type="GO" id="GO:0003690">
    <property type="term" value="F:double-stranded DNA binding"/>
    <property type="evidence" value="ECO:0007669"/>
    <property type="project" value="TreeGrafter"/>
</dbReference>
<dbReference type="PANTHER" id="PTHR45660:SF55">
    <property type="entry name" value="HISTONE-LYSINE N-METHYLTRANSFERASE, H3 LYSINE-9 SPECIFIC SUVH5-LIKE"/>
    <property type="match status" value="1"/>
</dbReference>
<protein>
    <recommendedName>
        <fullName evidence="4">YDG domain-containing protein</fullName>
    </recommendedName>
</protein>
<evidence type="ECO:0000259" key="4">
    <source>
        <dbReference type="PROSITE" id="PS51015"/>
    </source>
</evidence>